<dbReference type="InterPro" id="IPR006059">
    <property type="entry name" value="SBP"/>
</dbReference>
<evidence type="ECO:0000256" key="6">
    <source>
        <dbReference type="SAM" id="SignalP"/>
    </source>
</evidence>
<keyword evidence="3 6" id="KW-0732">Signal</keyword>
<dbReference type="PANTHER" id="PTHR30222:SF12">
    <property type="entry name" value="NORSPERMIDINE SENSOR"/>
    <property type="match status" value="1"/>
</dbReference>
<comment type="caution">
    <text evidence="7">The sequence shown here is derived from an EMBL/GenBank/DDBJ whole genome shotgun (WGS) entry which is preliminary data.</text>
</comment>
<gene>
    <name evidence="7" type="primary">potF</name>
    <name evidence="7" type="ORF">GCM10010970_14560</name>
</gene>
<dbReference type="Pfam" id="PF13416">
    <property type="entry name" value="SBP_bac_8"/>
    <property type="match status" value="1"/>
</dbReference>
<feature type="chain" id="PRO_5046025201" description="Putrescine-binding periplasmic protein" evidence="6">
    <location>
        <begin position="25"/>
        <end position="365"/>
    </location>
</feature>
<protein>
    <recommendedName>
        <fullName evidence="5">Putrescine-binding periplasmic protein</fullName>
    </recommendedName>
</protein>
<dbReference type="PANTHER" id="PTHR30222">
    <property type="entry name" value="SPERMIDINE/PUTRESCINE-BINDING PERIPLASMIC PROTEIN"/>
    <property type="match status" value="1"/>
</dbReference>
<proteinExistence type="inferred from homology"/>
<reference evidence="8" key="1">
    <citation type="journal article" date="2019" name="Int. J. Syst. Evol. Microbiol.">
        <title>The Global Catalogue of Microorganisms (GCM) 10K type strain sequencing project: providing services to taxonomists for standard genome sequencing and annotation.</title>
        <authorList>
            <consortium name="The Broad Institute Genomics Platform"/>
            <consortium name="The Broad Institute Genome Sequencing Center for Infectious Disease"/>
            <person name="Wu L."/>
            <person name="Ma J."/>
        </authorList>
    </citation>
    <scope>NUCLEOTIDE SEQUENCE [LARGE SCALE GENOMIC DNA]</scope>
    <source>
        <strain evidence="8">CGMCC 1.8859</strain>
    </source>
</reference>
<dbReference type="Gene3D" id="3.40.190.10">
    <property type="entry name" value="Periplasmic binding protein-like II"/>
    <property type="match status" value="2"/>
</dbReference>
<evidence type="ECO:0000256" key="1">
    <source>
        <dbReference type="ARBA" id="ARBA00004418"/>
    </source>
</evidence>
<keyword evidence="2 5" id="KW-0813">Transport</keyword>
<feature type="signal peptide" evidence="6">
    <location>
        <begin position="1"/>
        <end position="24"/>
    </location>
</feature>
<comment type="function">
    <text evidence="5">Required for the activity of the bacterial periplasmic transport system of putrescine.</text>
</comment>
<evidence type="ECO:0000256" key="2">
    <source>
        <dbReference type="ARBA" id="ARBA00022448"/>
    </source>
</evidence>
<evidence type="ECO:0000256" key="3">
    <source>
        <dbReference type="ARBA" id="ARBA00022729"/>
    </source>
</evidence>
<dbReference type="SUPFAM" id="SSF53850">
    <property type="entry name" value="Periplasmic binding protein-like II"/>
    <property type="match status" value="1"/>
</dbReference>
<dbReference type="PIRSF" id="PIRSF019574">
    <property type="entry name" value="Periplasmic_polyamine_BP"/>
    <property type="match status" value="1"/>
</dbReference>
<comment type="similarity">
    <text evidence="5">Belongs to the bacterial solute-binding protein PotD/PotF family.</text>
</comment>
<dbReference type="EMBL" id="BMLX01000002">
    <property type="protein sequence ID" value="GGP20305.1"/>
    <property type="molecule type" value="Genomic_DNA"/>
</dbReference>
<evidence type="ECO:0000313" key="7">
    <source>
        <dbReference type="EMBL" id="GGP20305.1"/>
    </source>
</evidence>
<keyword evidence="4 5" id="KW-0574">Periplasm</keyword>
<dbReference type="Proteomes" id="UP000637267">
    <property type="component" value="Unassembled WGS sequence"/>
</dbReference>
<evidence type="ECO:0000256" key="4">
    <source>
        <dbReference type="ARBA" id="ARBA00022764"/>
    </source>
</evidence>
<dbReference type="CDD" id="cd13659">
    <property type="entry name" value="PBP2_PotF"/>
    <property type="match status" value="1"/>
</dbReference>
<evidence type="ECO:0000313" key="8">
    <source>
        <dbReference type="Proteomes" id="UP000637267"/>
    </source>
</evidence>
<dbReference type="InterPro" id="IPR001188">
    <property type="entry name" value="Sperm_putr-bd"/>
</dbReference>
<keyword evidence="8" id="KW-1185">Reference proteome</keyword>
<sequence length="365" mass="40200">MKCKTLSRLALTGLCAAAVSPVFAADTLNVYNWSDYIAKDTVPNFEKETGIKVKYDVYDGDDTLQAKLLTGKAGYDIVVPTTNYAAKQIQAGIYMKLDKSKLPNLKNLDPVLMAQVAGADPGNQYLVPWAYGTDGLGYNVTKVKAILGKDVDLANWDILMKPENLSKLKSCGVSMLDQANDVFAMALHYIGKDPNSTNPADYQAAYDALKKIRPYIGQFNSSGYINDLAGGDICIAFGWSGDVTIAKSRAKEAGKSYEIQYYIPKGGAPVWFDTMAIPKDAPHPEAALKWINYIETPQVHAEITNQVFYPNANVEARKFVKPEVANDPVVYPPPEVAKTLFLLKPLPAEIMRLENRLWAQYKSGH</sequence>
<organism evidence="7 8">
    <name type="scientific">Silvimonas iriomotensis</name>
    <dbReference type="NCBI Taxonomy" id="449662"/>
    <lineage>
        <taxon>Bacteria</taxon>
        <taxon>Pseudomonadati</taxon>
        <taxon>Pseudomonadota</taxon>
        <taxon>Betaproteobacteria</taxon>
        <taxon>Neisseriales</taxon>
        <taxon>Chitinibacteraceae</taxon>
        <taxon>Silvimonas</taxon>
    </lineage>
</organism>
<comment type="subcellular location">
    <subcellularLocation>
        <location evidence="1 5">Periplasm</location>
    </subcellularLocation>
</comment>
<accession>A0ABQ2P7Y3</accession>
<dbReference type="PRINTS" id="PR00909">
    <property type="entry name" value="SPERMDNBNDNG"/>
</dbReference>
<evidence type="ECO:0000256" key="5">
    <source>
        <dbReference type="PIRNR" id="PIRNR019574"/>
    </source>
</evidence>
<name>A0ABQ2P7Y3_9NEIS</name>